<dbReference type="Pfam" id="PF19474">
    <property type="entry name" value="DUF6011"/>
    <property type="match status" value="1"/>
</dbReference>
<organism evidence="1 2">
    <name type="scientific">Streptacidiphilus alkalitolerans</name>
    <dbReference type="NCBI Taxonomy" id="3342712"/>
    <lineage>
        <taxon>Bacteria</taxon>
        <taxon>Bacillati</taxon>
        <taxon>Actinomycetota</taxon>
        <taxon>Actinomycetes</taxon>
        <taxon>Kitasatosporales</taxon>
        <taxon>Streptomycetaceae</taxon>
        <taxon>Streptacidiphilus</taxon>
    </lineage>
</organism>
<sequence length="63" mass="7069">MTDSEDLLPDAPAAGELRLVRCRECRRPLRDPESRALRVGRECEEQVFAARGFDADQDVLPGL</sequence>
<proteinExistence type="predicted"/>
<evidence type="ECO:0000313" key="1">
    <source>
        <dbReference type="EMBL" id="MFC1434368.1"/>
    </source>
</evidence>
<dbReference type="InterPro" id="IPR046053">
    <property type="entry name" value="DUF6011"/>
</dbReference>
<dbReference type="Proteomes" id="UP001592530">
    <property type="component" value="Unassembled WGS sequence"/>
</dbReference>
<protein>
    <submittedName>
        <fullName evidence="1">DUF6011 domain-containing protein</fullName>
    </submittedName>
</protein>
<name>A0ABV6X8L6_9ACTN</name>
<dbReference type="EMBL" id="JBHEZY010000013">
    <property type="protein sequence ID" value="MFC1434368.1"/>
    <property type="molecule type" value="Genomic_DNA"/>
</dbReference>
<accession>A0ABV6X8L6</accession>
<comment type="caution">
    <text evidence="1">The sequence shown here is derived from an EMBL/GenBank/DDBJ whole genome shotgun (WGS) entry which is preliminary data.</text>
</comment>
<evidence type="ECO:0000313" key="2">
    <source>
        <dbReference type="Proteomes" id="UP001592530"/>
    </source>
</evidence>
<reference evidence="1 2" key="1">
    <citation type="submission" date="2024-09" db="EMBL/GenBank/DDBJ databases">
        <authorList>
            <person name="Lee S.D."/>
        </authorList>
    </citation>
    <scope>NUCLEOTIDE SEQUENCE [LARGE SCALE GENOMIC DNA]</scope>
    <source>
        <strain evidence="1 2">N1-3</strain>
    </source>
</reference>
<gene>
    <name evidence="1" type="ORF">ACEZDB_27385</name>
</gene>
<dbReference type="RefSeq" id="WP_380556798.1">
    <property type="nucleotide sequence ID" value="NZ_JBHEZY010000013.1"/>
</dbReference>